<reference evidence="1" key="1">
    <citation type="submission" date="2021-01" db="EMBL/GenBank/DDBJ databases">
        <authorList>
            <consortium name="Genoscope - CEA"/>
            <person name="William W."/>
        </authorList>
    </citation>
    <scope>NUCLEOTIDE SEQUENCE</scope>
</reference>
<proteinExistence type="predicted"/>
<evidence type="ECO:0000313" key="2">
    <source>
        <dbReference type="Proteomes" id="UP000689195"/>
    </source>
</evidence>
<comment type="caution">
    <text evidence="1">The sequence shown here is derived from an EMBL/GenBank/DDBJ whole genome shotgun (WGS) entry which is preliminary data.</text>
</comment>
<dbReference type="EMBL" id="CAJJDO010000009">
    <property type="protein sequence ID" value="CAD8141180.1"/>
    <property type="molecule type" value="Genomic_DNA"/>
</dbReference>
<dbReference type="Proteomes" id="UP000689195">
    <property type="component" value="Unassembled WGS sequence"/>
</dbReference>
<gene>
    <name evidence="1" type="ORF">PPENT_87.1.T0090481</name>
</gene>
<dbReference type="AlphaFoldDB" id="A0A8S1SMU9"/>
<accession>A0A8S1SMU9</accession>
<organism evidence="1 2">
    <name type="scientific">Paramecium pentaurelia</name>
    <dbReference type="NCBI Taxonomy" id="43138"/>
    <lineage>
        <taxon>Eukaryota</taxon>
        <taxon>Sar</taxon>
        <taxon>Alveolata</taxon>
        <taxon>Ciliophora</taxon>
        <taxon>Intramacronucleata</taxon>
        <taxon>Oligohymenophorea</taxon>
        <taxon>Peniculida</taxon>
        <taxon>Parameciidae</taxon>
        <taxon>Paramecium</taxon>
    </lineage>
</organism>
<name>A0A8S1SMU9_9CILI</name>
<sequence>MIGQQILCYVKNINDKVWGHQQYHIQKVANKSSYSFEPIYCFNYFIKYSYQQNDQRVDDYENTNQKNLSIQKITFKNCQSQLQIELREYFQNSITKFNILVFIIKQ</sequence>
<keyword evidence="2" id="KW-1185">Reference proteome</keyword>
<protein>
    <submittedName>
        <fullName evidence="1">Uncharacterized protein</fullName>
    </submittedName>
</protein>
<evidence type="ECO:0000313" key="1">
    <source>
        <dbReference type="EMBL" id="CAD8141180.1"/>
    </source>
</evidence>